<sequence>MLAKFFSVLVSGLTTAALVAGCTTGVGGTAAPEPSDSNPAAIGLPTPVLPPAAAKFDYQLGGAYDPPNGVTVVARDRLAPPSGAGYDICYINGFQTQPADSEAFRQAHPELLVQIDGQPVRDPKWTDEYLYDTSSPQNREALASLVKPWIEGCKSAGYSAVEIDNLDSFLRSQGKLTAEQNILLAAEYARLAHSSGLAIAQKNTKEYSKEMRGAGYDFAVAESCFRWEECTEYLDHYPVVLDIEYTDELGASAFPAACQSPDRPTAMIIRDHYLVAAKDPDYYYRTC</sequence>
<proteinExistence type="predicted"/>
<dbReference type="SUPFAM" id="SSF51445">
    <property type="entry name" value="(Trans)glycosidases"/>
    <property type="match status" value="1"/>
</dbReference>
<feature type="domain" description="Glycoside-hydrolase family GH114 TIM-barrel" evidence="2">
    <location>
        <begin position="55"/>
        <end position="275"/>
    </location>
</feature>
<organism evidence="3 4">
    <name type="scientific">Arthrobacter russicus</name>
    <dbReference type="NCBI Taxonomy" id="172040"/>
    <lineage>
        <taxon>Bacteria</taxon>
        <taxon>Bacillati</taxon>
        <taxon>Actinomycetota</taxon>
        <taxon>Actinomycetes</taxon>
        <taxon>Micrococcales</taxon>
        <taxon>Micrococcaceae</taxon>
        <taxon>Arthrobacter</taxon>
    </lineage>
</organism>
<dbReference type="Gene3D" id="3.20.20.70">
    <property type="entry name" value="Aldolase class I"/>
    <property type="match status" value="1"/>
</dbReference>
<keyword evidence="1" id="KW-0732">Signal</keyword>
<comment type="caution">
    <text evidence="3">The sequence shown here is derived from an EMBL/GenBank/DDBJ whole genome shotgun (WGS) entry which is preliminary data.</text>
</comment>
<keyword evidence="4" id="KW-1185">Reference proteome</keyword>
<evidence type="ECO:0000313" key="4">
    <source>
        <dbReference type="Proteomes" id="UP001185069"/>
    </source>
</evidence>
<name>A0ABU1J6E5_9MICC</name>
<reference evidence="3 4" key="1">
    <citation type="submission" date="2023-07" db="EMBL/GenBank/DDBJ databases">
        <title>Sequencing the genomes of 1000 actinobacteria strains.</title>
        <authorList>
            <person name="Klenk H.-P."/>
        </authorList>
    </citation>
    <scope>NUCLEOTIDE SEQUENCE [LARGE SCALE GENOMIC DNA]</scope>
    <source>
        <strain evidence="3 4">DSM 14555</strain>
    </source>
</reference>
<dbReference type="Proteomes" id="UP001185069">
    <property type="component" value="Unassembled WGS sequence"/>
</dbReference>
<dbReference type="InterPro" id="IPR017853">
    <property type="entry name" value="GH"/>
</dbReference>
<dbReference type="Pfam" id="PF03537">
    <property type="entry name" value="Glyco_hydro_114"/>
    <property type="match status" value="1"/>
</dbReference>
<evidence type="ECO:0000259" key="2">
    <source>
        <dbReference type="Pfam" id="PF03537"/>
    </source>
</evidence>
<dbReference type="RefSeq" id="WP_309795358.1">
    <property type="nucleotide sequence ID" value="NZ_BAAAHY010000006.1"/>
</dbReference>
<dbReference type="PANTHER" id="PTHR35273">
    <property type="entry name" value="ALPHA-1,4 POLYGALACTOSAMINIDASE, PUTATIVE (AFU_ORTHOLOGUE AFUA_3G07890)-RELATED"/>
    <property type="match status" value="1"/>
</dbReference>
<feature type="signal peptide" evidence="1">
    <location>
        <begin position="1"/>
        <end position="16"/>
    </location>
</feature>
<dbReference type="InterPro" id="IPR013785">
    <property type="entry name" value="Aldolase_TIM"/>
</dbReference>
<dbReference type="PROSITE" id="PS51257">
    <property type="entry name" value="PROKAR_LIPOPROTEIN"/>
    <property type="match status" value="1"/>
</dbReference>
<evidence type="ECO:0000313" key="3">
    <source>
        <dbReference type="EMBL" id="MDR6267995.1"/>
    </source>
</evidence>
<dbReference type="InterPro" id="IPR004352">
    <property type="entry name" value="GH114_TIM-barrel"/>
</dbReference>
<feature type="chain" id="PRO_5046550007" description="Glycoside-hydrolase family GH114 TIM-barrel domain-containing protein" evidence="1">
    <location>
        <begin position="17"/>
        <end position="287"/>
    </location>
</feature>
<dbReference type="EMBL" id="JAVDQF010000001">
    <property type="protein sequence ID" value="MDR6267995.1"/>
    <property type="molecule type" value="Genomic_DNA"/>
</dbReference>
<evidence type="ECO:0000256" key="1">
    <source>
        <dbReference type="SAM" id="SignalP"/>
    </source>
</evidence>
<accession>A0ABU1J6E5</accession>
<protein>
    <recommendedName>
        <fullName evidence="2">Glycoside-hydrolase family GH114 TIM-barrel domain-containing protein</fullName>
    </recommendedName>
</protein>
<gene>
    <name evidence="3" type="ORF">JOE69_000233</name>
</gene>
<dbReference type="PANTHER" id="PTHR35273:SF2">
    <property type="entry name" value="ALPHA-GALACTOSIDASE"/>
    <property type="match status" value="1"/>
</dbReference>